<feature type="transmembrane region" description="Helical" evidence="1">
    <location>
        <begin position="78"/>
        <end position="103"/>
    </location>
</feature>
<organism evidence="2 3">
    <name type="scientific">Vagococcus allomyrinae</name>
    <dbReference type="NCBI Taxonomy" id="2794353"/>
    <lineage>
        <taxon>Bacteria</taxon>
        <taxon>Bacillati</taxon>
        <taxon>Bacillota</taxon>
        <taxon>Bacilli</taxon>
        <taxon>Lactobacillales</taxon>
        <taxon>Enterococcaceae</taxon>
        <taxon>Vagococcus</taxon>
    </lineage>
</organism>
<evidence type="ECO:0000256" key="1">
    <source>
        <dbReference type="SAM" id="Phobius"/>
    </source>
</evidence>
<dbReference type="InterPro" id="IPR036259">
    <property type="entry name" value="MFS_trans_sf"/>
</dbReference>
<feature type="transmembrane region" description="Helical" evidence="1">
    <location>
        <begin position="115"/>
        <end position="134"/>
    </location>
</feature>
<keyword evidence="1" id="KW-1133">Transmembrane helix</keyword>
<evidence type="ECO:0000313" key="2">
    <source>
        <dbReference type="EMBL" id="MBP1041754.1"/>
    </source>
</evidence>
<feature type="transmembrane region" description="Helical" evidence="1">
    <location>
        <begin position="7"/>
        <end position="26"/>
    </location>
</feature>
<keyword evidence="3" id="KW-1185">Reference proteome</keyword>
<feature type="transmembrane region" description="Helical" evidence="1">
    <location>
        <begin position="181"/>
        <end position="199"/>
    </location>
</feature>
<dbReference type="AlphaFoldDB" id="A0A940PB61"/>
<dbReference type="RefSeq" id="WP_209528196.1">
    <property type="nucleotide sequence ID" value="NZ_JAEEGA010000007.1"/>
</dbReference>
<accession>A0A940PB61</accession>
<gene>
    <name evidence="2" type="ORF">I6N95_12115</name>
</gene>
<keyword evidence="1" id="KW-0812">Transmembrane</keyword>
<sequence length="206" mass="23689">MTKEKRLAYYVGCLLPLVSVLLYRGLPDDLPMQFNSQGDVNYTFPKWGALVLLNVIGPYLNWLYFYRTKKNPELTISNHFFFCVRLAFFPLVTSLILVFIWLSNIKGVTVNISEIVTAIVASAFLIIGNFLPKFKHKKMFYFPFIGNQAADNRVWRMLGIGMVVSGVTLFINLYFHSRWLLVVPLILCVVVPIILTLYYRSSSKSL</sequence>
<proteinExistence type="predicted"/>
<dbReference type="EMBL" id="JAEEGA010000007">
    <property type="protein sequence ID" value="MBP1041754.1"/>
    <property type="molecule type" value="Genomic_DNA"/>
</dbReference>
<evidence type="ECO:0000313" key="3">
    <source>
        <dbReference type="Proteomes" id="UP000674938"/>
    </source>
</evidence>
<feature type="transmembrane region" description="Helical" evidence="1">
    <location>
        <begin position="46"/>
        <end position="66"/>
    </location>
</feature>
<dbReference type="Proteomes" id="UP000674938">
    <property type="component" value="Unassembled WGS sequence"/>
</dbReference>
<name>A0A940PB61_9ENTE</name>
<feature type="transmembrane region" description="Helical" evidence="1">
    <location>
        <begin position="154"/>
        <end position="175"/>
    </location>
</feature>
<reference evidence="2" key="1">
    <citation type="submission" date="2020-12" db="EMBL/GenBank/DDBJ databases">
        <title>Vagococcus allomyrinae sp. nov. and Enterococcus lavae sp. nov., isolated from the larvae of Allomyrina dichotoma.</title>
        <authorList>
            <person name="Lee S.D."/>
        </authorList>
    </citation>
    <scope>NUCLEOTIDE SEQUENCE</scope>
    <source>
        <strain evidence="2">BWB3-3</strain>
    </source>
</reference>
<comment type="caution">
    <text evidence="2">The sequence shown here is derived from an EMBL/GenBank/DDBJ whole genome shotgun (WGS) entry which is preliminary data.</text>
</comment>
<dbReference type="SUPFAM" id="SSF103473">
    <property type="entry name" value="MFS general substrate transporter"/>
    <property type="match status" value="1"/>
</dbReference>
<protein>
    <submittedName>
        <fullName evidence="2">DUF1648 domain-containing protein</fullName>
    </submittedName>
</protein>
<keyword evidence="1" id="KW-0472">Membrane</keyword>